<evidence type="ECO:0000256" key="3">
    <source>
        <dbReference type="ARBA" id="ARBA00004406"/>
    </source>
</evidence>
<dbReference type="AlphaFoldDB" id="A0ABD1EC87"/>
<evidence type="ECO:0000256" key="7">
    <source>
        <dbReference type="ARBA" id="ARBA00022824"/>
    </source>
</evidence>
<dbReference type="SUPFAM" id="SSF48264">
    <property type="entry name" value="Cytochrome P450"/>
    <property type="match status" value="1"/>
</dbReference>
<dbReference type="EMBL" id="JBDJPC010000009">
    <property type="protein sequence ID" value="KAL1492263.1"/>
    <property type="molecule type" value="Genomic_DNA"/>
</dbReference>
<evidence type="ECO:0000313" key="16">
    <source>
        <dbReference type="EMBL" id="KAL1492263.1"/>
    </source>
</evidence>
<proteinExistence type="inferred from homology"/>
<evidence type="ECO:0008006" key="18">
    <source>
        <dbReference type="Google" id="ProtNLM"/>
    </source>
</evidence>
<protein>
    <recommendedName>
        <fullName evidence="18">Cytochrome P450</fullName>
    </recommendedName>
</protein>
<evidence type="ECO:0000256" key="14">
    <source>
        <dbReference type="RuleBase" id="RU000461"/>
    </source>
</evidence>
<evidence type="ECO:0000256" key="13">
    <source>
        <dbReference type="PIRSR" id="PIRSR602401-1"/>
    </source>
</evidence>
<evidence type="ECO:0000256" key="11">
    <source>
        <dbReference type="ARBA" id="ARBA00023033"/>
    </source>
</evidence>
<dbReference type="InterPro" id="IPR050476">
    <property type="entry name" value="Insect_CytP450_Detox"/>
</dbReference>
<evidence type="ECO:0000256" key="8">
    <source>
        <dbReference type="ARBA" id="ARBA00022848"/>
    </source>
</evidence>
<evidence type="ECO:0000256" key="9">
    <source>
        <dbReference type="ARBA" id="ARBA00023002"/>
    </source>
</evidence>
<dbReference type="FunFam" id="1.10.630.10:FF:000042">
    <property type="entry name" value="Cytochrome P450"/>
    <property type="match status" value="1"/>
</dbReference>
<dbReference type="GO" id="GO:0046872">
    <property type="term" value="F:metal ion binding"/>
    <property type="evidence" value="ECO:0007669"/>
    <property type="project" value="UniProtKB-KW"/>
</dbReference>
<keyword evidence="9 14" id="KW-0560">Oxidoreductase</keyword>
<organism evidence="16 17">
    <name type="scientific">Hypothenemus hampei</name>
    <name type="common">Coffee berry borer</name>
    <dbReference type="NCBI Taxonomy" id="57062"/>
    <lineage>
        <taxon>Eukaryota</taxon>
        <taxon>Metazoa</taxon>
        <taxon>Ecdysozoa</taxon>
        <taxon>Arthropoda</taxon>
        <taxon>Hexapoda</taxon>
        <taxon>Insecta</taxon>
        <taxon>Pterygota</taxon>
        <taxon>Neoptera</taxon>
        <taxon>Endopterygota</taxon>
        <taxon>Coleoptera</taxon>
        <taxon>Polyphaga</taxon>
        <taxon>Cucujiformia</taxon>
        <taxon>Curculionidae</taxon>
        <taxon>Scolytinae</taxon>
        <taxon>Hypothenemus</taxon>
    </lineage>
</organism>
<gene>
    <name evidence="16" type="ORF">ABEB36_012738</name>
</gene>
<keyword evidence="12 15" id="KW-0472">Membrane</keyword>
<keyword evidence="8" id="KW-0492">Microsome</keyword>
<dbReference type="PANTHER" id="PTHR24292:SF100">
    <property type="entry name" value="CYTOCHROME P450 6A16, ISOFORM B-RELATED"/>
    <property type="match status" value="1"/>
</dbReference>
<keyword evidence="17" id="KW-1185">Reference proteome</keyword>
<keyword evidence="7" id="KW-0256">Endoplasmic reticulum</keyword>
<evidence type="ECO:0000256" key="12">
    <source>
        <dbReference type="ARBA" id="ARBA00023136"/>
    </source>
</evidence>
<comment type="similarity">
    <text evidence="4 14">Belongs to the cytochrome P450 family.</text>
</comment>
<feature type="binding site" description="axial binding residue" evidence="13">
    <location>
        <position position="449"/>
    </location>
    <ligand>
        <name>heme</name>
        <dbReference type="ChEBI" id="CHEBI:30413"/>
    </ligand>
    <ligandPart>
        <name>Fe</name>
        <dbReference type="ChEBI" id="CHEBI:18248"/>
    </ligandPart>
</feature>
<keyword evidence="6 13" id="KW-0479">Metal-binding</keyword>
<evidence type="ECO:0000256" key="4">
    <source>
        <dbReference type="ARBA" id="ARBA00010617"/>
    </source>
</evidence>
<evidence type="ECO:0000256" key="6">
    <source>
        <dbReference type="ARBA" id="ARBA00022723"/>
    </source>
</evidence>
<name>A0ABD1EC87_HYPHA</name>
<keyword evidence="11 14" id="KW-0503">Monooxygenase</keyword>
<comment type="subcellular location">
    <subcellularLocation>
        <location evidence="3">Endoplasmic reticulum membrane</location>
        <topology evidence="3">Peripheral membrane protein</topology>
    </subcellularLocation>
    <subcellularLocation>
        <location evidence="2">Microsome membrane</location>
        <topology evidence="2">Peripheral membrane protein</topology>
    </subcellularLocation>
</comment>
<sequence length="505" mass="58315">MPLLTTESIILVLVLVGGAIFLAVRLIFEHSYTYWKKKGVPFLKPKFPKGNANYFIPRDATYAGEAKYWFDEFRKRGYKFGGVWSGNRPVLVLTDPEYIKDIITKDFHHFIDRDFAVNHRDLLTVHLFNIRNPEWKSLRQKLTPTLTSGKMKIMFDGVLKCSNYMIDSLQKDAQIGSDINIREVLAAFTTDVIGNVAFGVDCNSFDESQNEFRKNGRLLFRTSFTKSLKRFILSYFPNFFHLLQLKLTPAALDFFVNVVKQAMEFRSKNNVHRNDFLQLLIDMNQEKKDGEKPFSFEQIVANTILFFIAGFDTSSTAMNFTLYELSRNPEIQEKARQEINKVLLKYDGQVTYESLQEMSYLQQCIDEAMRKFPSLITLARICTKDYQLRNTNIIIEKGTSVVISTLGLGMDPEYFPDPEKFDPERFTAEAKASRHPYIHLPFGEGPRNCIGLRFGIMQTKIGLVKILTNFRISVSPSTKMPLTIDERFFLLKSKETLHLKAESLI</sequence>
<dbReference type="InterPro" id="IPR036396">
    <property type="entry name" value="Cyt_P450_sf"/>
</dbReference>
<evidence type="ECO:0000256" key="5">
    <source>
        <dbReference type="ARBA" id="ARBA00022617"/>
    </source>
</evidence>
<dbReference type="InterPro" id="IPR002401">
    <property type="entry name" value="Cyt_P450_E_grp-I"/>
</dbReference>
<dbReference type="Gene3D" id="1.10.630.10">
    <property type="entry name" value="Cytochrome P450"/>
    <property type="match status" value="1"/>
</dbReference>
<dbReference type="CDD" id="cd11056">
    <property type="entry name" value="CYP6-like"/>
    <property type="match status" value="1"/>
</dbReference>
<dbReference type="PANTHER" id="PTHR24292">
    <property type="entry name" value="CYTOCHROME P450"/>
    <property type="match status" value="1"/>
</dbReference>
<evidence type="ECO:0000256" key="2">
    <source>
        <dbReference type="ARBA" id="ARBA00004174"/>
    </source>
</evidence>
<reference evidence="16 17" key="1">
    <citation type="submission" date="2024-05" db="EMBL/GenBank/DDBJ databases">
        <title>Genetic variation in Jamaican populations of the coffee berry borer (Hypothenemus hampei).</title>
        <authorList>
            <person name="Errbii M."/>
            <person name="Myrie A."/>
        </authorList>
    </citation>
    <scope>NUCLEOTIDE SEQUENCE [LARGE SCALE GENOMIC DNA]</scope>
    <source>
        <strain evidence="16">JA-Hopewell-2020-01-JO</strain>
        <tissue evidence="16">Whole body</tissue>
    </source>
</reference>
<dbReference type="InterPro" id="IPR001128">
    <property type="entry name" value="Cyt_P450"/>
</dbReference>
<keyword evidence="15" id="KW-0812">Transmembrane</keyword>
<comment type="cofactor">
    <cofactor evidence="1 13">
        <name>heme</name>
        <dbReference type="ChEBI" id="CHEBI:30413"/>
    </cofactor>
</comment>
<feature type="transmembrane region" description="Helical" evidence="15">
    <location>
        <begin position="6"/>
        <end position="28"/>
    </location>
</feature>
<keyword evidence="10 13" id="KW-0408">Iron</keyword>
<evidence type="ECO:0000256" key="1">
    <source>
        <dbReference type="ARBA" id="ARBA00001971"/>
    </source>
</evidence>
<evidence type="ECO:0000256" key="15">
    <source>
        <dbReference type="SAM" id="Phobius"/>
    </source>
</evidence>
<dbReference type="Proteomes" id="UP001566132">
    <property type="component" value="Unassembled WGS sequence"/>
</dbReference>
<dbReference type="GO" id="GO:0005789">
    <property type="term" value="C:endoplasmic reticulum membrane"/>
    <property type="evidence" value="ECO:0007669"/>
    <property type="project" value="UniProtKB-SubCell"/>
</dbReference>
<dbReference type="Pfam" id="PF00067">
    <property type="entry name" value="p450"/>
    <property type="match status" value="1"/>
</dbReference>
<comment type="caution">
    <text evidence="16">The sequence shown here is derived from an EMBL/GenBank/DDBJ whole genome shotgun (WGS) entry which is preliminary data.</text>
</comment>
<keyword evidence="5 13" id="KW-0349">Heme</keyword>
<accession>A0ABD1EC87</accession>
<dbReference type="GO" id="GO:0004497">
    <property type="term" value="F:monooxygenase activity"/>
    <property type="evidence" value="ECO:0007669"/>
    <property type="project" value="UniProtKB-KW"/>
</dbReference>
<evidence type="ECO:0000313" key="17">
    <source>
        <dbReference type="Proteomes" id="UP001566132"/>
    </source>
</evidence>
<dbReference type="PRINTS" id="PR00385">
    <property type="entry name" value="P450"/>
</dbReference>
<keyword evidence="15" id="KW-1133">Transmembrane helix</keyword>
<evidence type="ECO:0000256" key="10">
    <source>
        <dbReference type="ARBA" id="ARBA00023004"/>
    </source>
</evidence>
<dbReference type="PRINTS" id="PR00463">
    <property type="entry name" value="EP450I"/>
</dbReference>
<dbReference type="PROSITE" id="PS00086">
    <property type="entry name" value="CYTOCHROME_P450"/>
    <property type="match status" value="1"/>
</dbReference>
<dbReference type="InterPro" id="IPR017972">
    <property type="entry name" value="Cyt_P450_CS"/>
</dbReference>